<dbReference type="Proteomes" id="UP000823914">
    <property type="component" value="Unassembled WGS sequence"/>
</dbReference>
<keyword evidence="7 10" id="KW-0283">Flagellar rotation</keyword>
<dbReference type="Pfam" id="PF03748">
    <property type="entry name" value="FliL"/>
    <property type="match status" value="1"/>
</dbReference>
<evidence type="ECO:0000313" key="12">
    <source>
        <dbReference type="Proteomes" id="UP000823914"/>
    </source>
</evidence>
<keyword evidence="4 10" id="KW-1003">Cell membrane</keyword>
<evidence type="ECO:0000256" key="5">
    <source>
        <dbReference type="ARBA" id="ARBA00022500"/>
    </source>
</evidence>
<keyword evidence="11" id="KW-0282">Flagellum</keyword>
<comment type="caution">
    <text evidence="11">The sequence shown here is derived from an EMBL/GenBank/DDBJ whole genome shotgun (WGS) entry which is preliminary data.</text>
</comment>
<evidence type="ECO:0000256" key="7">
    <source>
        <dbReference type="ARBA" id="ARBA00022779"/>
    </source>
</evidence>
<protein>
    <recommendedName>
        <fullName evidence="10">Flagellar protein FliL</fullName>
    </recommendedName>
</protein>
<reference evidence="11" key="1">
    <citation type="journal article" date="2021" name="PeerJ">
        <title>Extensive microbial diversity within the chicken gut microbiome revealed by metagenomics and culture.</title>
        <authorList>
            <person name="Gilroy R."/>
            <person name="Ravi A."/>
            <person name="Getino M."/>
            <person name="Pursley I."/>
            <person name="Horton D.L."/>
            <person name="Alikhan N.F."/>
            <person name="Baker D."/>
            <person name="Gharbi K."/>
            <person name="Hall N."/>
            <person name="Watson M."/>
            <person name="Adriaenssens E.M."/>
            <person name="Foster-Nyarko E."/>
            <person name="Jarju S."/>
            <person name="Secka A."/>
            <person name="Antonio M."/>
            <person name="Oren A."/>
            <person name="Chaudhuri R.R."/>
            <person name="La Ragione R."/>
            <person name="Hildebrand F."/>
            <person name="Pallen M.J."/>
        </authorList>
    </citation>
    <scope>NUCLEOTIDE SEQUENCE</scope>
    <source>
        <strain evidence="11">Gambia15-2214</strain>
    </source>
</reference>
<dbReference type="EMBL" id="JAHLFV010000173">
    <property type="protein sequence ID" value="MBU3850365.1"/>
    <property type="molecule type" value="Genomic_DNA"/>
</dbReference>
<evidence type="ECO:0000256" key="3">
    <source>
        <dbReference type="ARBA" id="ARBA00008281"/>
    </source>
</evidence>
<sequence length="126" mass="14468">MLLGCFAKKQAQEDAVLQQNTMERDLSWVSLSKITANSADLQSVPLILEVSLGYSTESLAASEEIRSKTIEIKDLIRSYFSQKSVKDIKPQWQDRYRLEIRDSINTKILKKSKISDIRFDTLEVLQ</sequence>
<comment type="function">
    <text evidence="1 10">Controls the rotational direction of flagella during chemotaxis.</text>
</comment>
<comment type="subcellular location">
    <subcellularLocation>
        <location evidence="2">Cell membrane</location>
        <topology evidence="2">Single-pass membrane protein</topology>
    </subcellularLocation>
</comment>
<gene>
    <name evidence="11" type="ORF">IAA16_07355</name>
</gene>
<keyword evidence="6" id="KW-0812">Transmembrane</keyword>
<dbReference type="GO" id="GO:0071973">
    <property type="term" value="P:bacterial-type flagellum-dependent cell motility"/>
    <property type="evidence" value="ECO:0007669"/>
    <property type="project" value="InterPro"/>
</dbReference>
<reference evidence="11" key="2">
    <citation type="submission" date="2021-04" db="EMBL/GenBank/DDBJ databases">
        <authorList>
            <person name="Gilroy R."/>
        </authorList>
    </citation>
    <scope>NUCLEOTIDE SEQUENCE</scope>
    <source>
        <strain evidence="11">Gambia15-2214</strain>
    </source>
</reference>
<evidence type="ECO:0000256" key="2">
    <source>
        <dbReference type="ARBA" id="ARBA00004162"/>
    </source>
</evidence>
<evidence type="ECO:0000256" key="9">
    <source>
        <dbReference type="ARBA" id="ARBA00023136"/>
    </source>
</evidence>
<keyword evidence="5 10" id="KW-0145">Chemotaxis</keyword>
<dbReference type="InterPro" id="IPR005503">
    <property type="entry name" value="FliL"/>
</dbReference>
<proteinExistence type="inferred from homology"/>
<evidence type="ECO:0000256" key="6">
    <source>
        <dbReference type="ARBA" id="ARBA00022692"/>
    </source>
</evidence>
<dbReference type="GO" id="GO:0005886">
    <property type="term" value="C:plasma membrane"/>
    <property type="evidence" value="ECO:0007669"/>
    <property type="project" value="UniProtKB-SubCell"/>
</dbReference>
<dbReference type="AlphaFoldDB" id="A0A9E2L3C8"/>
<keyword evidence="8" id="KW-1133">Transmembrane helix</keyword>
<accession>A0A9E2L3C8</accession>
<evidence type="ECO:0000256" key="1">
    <source>
        <dbReference type="ARBA" id="ARBA00002254"/>
    </source>
</evidence>
<evidence type="ECO:0000256" key="8">
    <source>
        <dbReference type="ARBA" id="ARBA00022989"/>
    </source>
</evidence>
<keyword evidence="11" id="KW-0966">Cell projection</keyword>
<evidence type="ECO:0000256" key="10">
    <source>
        <dbReference type="RuleBase" id="RU364125"/>
    </source>
</evidence>
<name>A0A9E2L3C8_9SPIR</name>
<keyword evidence="9 10" id="KW-0472">Membrane</keyword>
<dbReference type="GO" id="GO:0006935">
    <property type="term" value="P:chemotaxis"/>
    <property type="evidence" value="ECO:0007669"/>
    <property type="project" value="UniProtKB-KW"/>
</dbReference>
<evidence type="ECO:0000256" key="4">
    <source>
        <dbReference type="ARBA" id="ARBA00022475"/>
    </source>
</evidence>
<dbReference type="GO" id="GO:0009425">
    <property type="term" value="C:bacterial-type flagellum basal body"/>
    <property type="evidence" value="ECO:0007669"/>
    <property type="project" value="InterPro"/>
</dbReference>
<evidence type="ECO:0000313" key="11">
    <source>
        <dbReference type="EMBL" id="MBU3850365.1"/>
    </source>
</evidence>
<comment type="similarity">
    <text evidence="3 10">Belongs to the FliL family.</text>
</comment>
<keyword evidence="11" id="KW-0969">Cilium</keyword>
<organism evidence="11 12">
    <name type="scientific">Candidatus Treponema excrementipullorum</name>
    <dbReference type="NCBI Taxonomy" id="2838768"/>
    <lineage>
        <taxon>Bacteria</taxon>
        <taxon>Pseudomonadati</taxon>
        <taxon>Spirochaetota</taxon>
        <taxon>Spirochaetia</taxon>
        <taxon>Spirochaetales</taxon>
        <taxon>Treponemataceae</taxon>
        <taxon>Treponema</taxon>
    </lineage>
</organism>